<proteinExistence type="predicted"/>
<dbReference type="EMBL" id="ANHY01000016">
    <property type="protein sequence ID" value="EKV28401.1"/>
    <property type="molecule type" value="Genomic_DNA"/>
</dbReference>
<evidence type="ECO:0008006" key="3">
    <source>
        <dbReference type="Google" id="ProtNLM"/>
    </source>
</evidence>
<keyword evidence="2" id="KW-1185">Reference proteome</keyword>
<name>K9HIF6_9PROT</name>
<dbReference type="RefSeq" id="WP_009541631.1">
    <property type="nucleotide sequence ID" value="NZ_ANHY01000016.1"/>
</dbReference>
<dbReference type="OrthoDB" id="9941300at2"/>
<protein>
    <recommendedName>
        <fullName evidence="3">Nif11 domain-containing protein</fullName>
    </recommendedName>
</protein>
<accession>K9HIF6</accession>
<dbReference type="AlphaFoldDB" id="K9HIF6"/>
<reference evidence="1 2" key="1">
    <citation type="journal article" date="2013" name="Genome Announc.">
        <title>Draft Genome Sequence of an Alphaproteobacterium, Caenispirillum salinarum AK4(T), Isolated from a Solar Saltern.</title>
        <authorList>
            <person name="Khatri I."/>
            <person name="Singh A."/>
            <person name="Korpole S."/>
            <person name="Pinnaka A.K."/>
            <person name="Subramanian S."/>
        </authorList>
    </citation>
    <scope>NUCLEOTIDE SEQUENCE [LARGE SCALE GENOMIC DNA]</scope>
    <source>
        <strain evidence="1 2">AK4</strain>
    </source>
</reference>
<comment type="caution">
    <text evidence="1">The sequence shown here is derived from an EMBL/GenBank/DDBJ whole genome shotgun (WGS) entry which is preliminary data.</text>
</comment>
<gene>
    <name evidence="1" type="ORF">C882_0975</name>
</gene>
<evidence type="ECO:0000313" key="1">
    <source>
        <dbReference type="EMBL" id="EKV28401.1"/>
    </source>
</evidence>
<dbReference type="Proteomes" id="UP000009881">
    <property type="component" value="Unassembled WGS sequence"/>
</dbReference>
<organism evidence="1 2">
    <name type="scientific">Caenispirillum salinarum AK4</name>
    <dbReference type="NCBI Taxonomy" id="1238182"/>
    <lineage>
        <taxon>Bacteria</taxon>
        <taxon>Pseudomonadati</taxon>
        <taxon>Pseudomonadota</taxon>
        <taxon>Alphaproteobacteria</taxon>
        <taxon>Rhodospirillales</taxon>
        <taxon>Novispirillaceae</taxon>
        <taxon>Caenispirillum</taxon>
    </lineage>
</organism>
<sequence>MSQRELERFARDMHTEDHVYRAALLAGLRCRTMPELEAFLLGLGYDVRAADLRTAGALAPVLEGGGAAQ</sequence>
<dbReference type="STRING" id="1238182.C882_0975"/>
<evidence type="ECO:0000313" key="2">
    <source>
        <dbReference type="Proteomes" id="UP000009881"/>
    </source>
</evidence>